<accession>A0ABQ3L607</accession>
<keyword evidence="2" id="KW-1003">Cell membrane</keyword>
<keyword evidence="5 9" id="KW-1133">Transmembrane helix</keyword>
<gene>
    <name evidence="10" type="ORF">GCM10017790_10320</name>
</gene>
<name>A0ABQ3L607_9PSEU</name>
<evidence type="ECO:0000256" key="1">
    <source>
        <dbReference type="ARBA" id="ARBA00004651"/>
    </source>
</evidence>
<feature type="transmembrane region" description="Helical" evidence="9">
    <location>
        <begin position="78"/>
        <end position="109"/>
    </location>
</feature>
<evidence type="ECO:0000256" key="2">
    <source>
        <dbReference type="ARBA" id="ARBA00022475"/>
    </source>
</evidence>
<feature type="transmembrane region" description="Helical" evidence="9">
    <location>
        <begin position="283"/>
        <end position="302"/>
    </location>
</feature>
<evidence type="ECO:0000256" key="5">
    <source>
        <dbReference type="ARBA" id="ARBA00022989"/>
    </source>
</evidence>
<protein>
    <submittedName>
        <fullName evidence="10">Membrane protein</fullName>
    </submittedName>
</protein>
<dbReference type="RefSeq" id="WP_191252205.1">
    <property type="nucleotide sequence ID" value="NZ_BNAY01000001.1"/>
</dbReference>
<proteinExistence type="inferred from homology"/>
<comment type="caution">
    <text evidence="10">The sequence shown here is derived from an EMBL/GenBank/DDBJ whole genome shotgun (WGS) entry which is preliminary data.</text>
</comment>
<evidence type="ECO:0000256" key="3">
    <source>
        <dbReference type="ARBA" id="ARBA00022679"/>
    </source>
</evidence>
<evidence type="ECO:0000256" key="8">
    <source>
        <dbReference type="SAM" id="MobiDB-lite"/>
    </source>
</evidence>
<feature type="transmembrane region" description="Helical" evidence="9">
    <location>
        <begin position="252"/>
        <end position="271"/>
    </location>
</feature>
<evidence type="ECO:0000256" key="4">
    <source>
        <dbReference type="ARBA" id="ARBA00022692"/>
    </source>
</evidence>
<feature type="transmembrane region" description="Helical" evidence="9">
    <location>
        <begin position="192"/>
        <end position="210"/>
    </location>
</feature>
<evidence type="ECO:0000313" key="10">
    <source>
        <dbReference type="EMBL" id="GHH05827.1"/>
    </source>
</evidence>
<dbReference type="InterPro" id="IPR018584">
    <property type="entry name" value="GT87"/>
</dbReference>
<keyword evidence="11" id="KW-1185">Reference proteome</keyword>
<dbReference type="Proteomes" id="UP000635387">
    <property type="component" value="Unassembled WGS sequence"/>
</dbReference>
<evidence type="ECO:0000256" key="7">
    <source>
        <dbReference type="ARBA" id="ARBA00024033"/>
    </source>
</evidence>
<keyword evidence="4 9" id="KW-0812">Transmembrane</keyword>
<evidence type="ECO:0000256" key="9">
    <source>
        <dbReference type="SAM" id="Phobius"/>
    </source>
</evidence>
<feature type="region of interest" description="Disordered" evidence="8">
    <location>
        <begin position="379"/>
        <end position="408"/>
    </location>
</feature>
<keyword evidence="3" id="KW-0808">Transferase</keyword>
<evidence type="ECO:0000256" key="6">
    <source>
        <dbReference type="ARBA" id="ARBA00023136"/>
    </source>
</evidence>
<evidence type="ECO:0000313" key="11">
    <source>
        <dbReference type="Proteomes" id="UP000635387"/>
    </source>
</evidence>
<comment type="subcellular location">
    <subcellularLocation>
        <location evidence="1">Cell membrane</location>
        <topology evidence="1">Multi-pass membrane protein</topology>
    </subcellularLocation>
</comment>
<keyword evidence="6 9" id="KW-0472">Membrane</keyword>
<dbReference type="Pfam" id="PF09594">
    <property type="entry name" value="GT87"/>
    <property type="match status" value="1"/>
</dbReference>
<feature type="transmembrane region" description="Helical" evidence="9">
    <location>
        <begin position="121"/>
        <end position="151"/>
    </location>
</feature>
<sequence length="408" mass="43611">MKWTKALRANQLSMIVGGATAGFALVAILWWVSGTPLGIDSSVYRAGGFAVVRGESLYSPLLALPGWAPELPFTYPPFAALLFTSLTALPTQLCWGLLALAAAPSLYIALRPFVDRAHLPLLLLGAFAMQPVWQTIGLGQVNLVLMAAVVADMVLLRDSRWRGIAIGIVAAVKLIPLIFIVHLLVVRRFADAVRALAAFAGATALAMVVLPGDSVRYWTSAIRNAHFAVTKGWVGNQSWQAFVTRTMPDGTVATVAIVVFTAVCAALAMWLVHRFHRAGEDRLALLVTAGCSLLFSPISWTHHWVWVVPALGFLAARGHRGVAVVIALLFTGWTVSVVPGGGGAERSWNLGEAIIGNAYLIAALVAGLVCLFRTVSDPSKWPNRSRRPAGTAMGEDQCEHVSAVKRPG</sequence>
<organism evidence="10 11">
    <name type="scientific">Amycolatopsis oliviviridis</name>
    <dbReference type="NCBI Taxonomy" id="1471590"/>
    <lineage>
        <taxon>Bacteria</taxon>
        <taxon>Bacillati</taxon>
        <taxon>Actinomycetota</taxon>
        <taxon>Actinomycetes</taxon>
        <taxon>Pseudonocardiales</taxon>
        <taxon>Pseudonocardiaceae</taxon>
        <taxon>Amycolatopsis</taxon>
    </lineage>
</organism>
<feature type="transmembrane region" description="Helical" evidence="9">
    <location>
        <begin position="322"/>
        <end position="342"/>
    </location>
</feature>
<dbReference type="EMBL" id="BNAY01000001">
    <property type="protein sequence ID" value="GHH05827.1"/>
    <property type="molecule type" value="Genomic_DNA"/>
</dbReference>
<reference evidence="11" key="1">
    <citation type="journal article" date="2019" name="Int. J. Syst. Evol. Microbiol.">
        <title>The Global Catalogue of Microorganisms (GCM) 10K type strain sequencing project: providing services to taxonomists for standard genome sequencing and annotation.</title>
        <authorList>
            <consortium name="The Broad Institute Genomics Platform"/>
            <consortium name="The Broad Institute Genome Sequencing Center for Infectious Disease"/>
            <person name="Wu L."/>
            <person name="Ma J."/>
        </authorList>
    </citation>
    <scope>NUCLEOTIDE SEQUENCE [LARGE SCALE GENOMIC DNA]</scope>
    <source>
        <strain evidence="11">CGMCC 4.7683</strain>
    </source>
</reference>
<feature type="transmembrane region" description="Helical" evidence="9">
    <location>
        <begin position="12"/>
        <end position="32"/>
    </location>
</feature>
<feature type="transmembrane region" description="Helical" evidence="9">
    <location>
        <begin position="354"/>
        <end position="375"/>
    </location>
</feature>
<comment type="similarity">
    <text evidence="7">Belongs to the glycosyltransferase 87 family.</text>
</comment>
<feature type="transmembrane region" description="Helical" evidence="9">
    <location>
        <begin position="163"/>
        <end position="185"/>
    </location>
</feature>